<gene>
    <name evidence="1" type="primary">Dsim\GD21695</name>
    <name evidence="1" type="ORF">Dsim_GD21695</name>
</gene>
<accession>B4Q3E6</accession>
<name>B4Q3E6_DROSI</name>
<reference evidence="1 2" key="1">
    <citation type="journal article" date="2007" name="Nature">
        <title>Evolution of genes and genomes on the Drosophila phylogeny.</title>
        <authorList>
            <consortium name="Drosophila 12 Genomes Consortium"/>
            <person name="Clark A.G."/>
            <person name="Eisen M.B."/>
            <person name="Smith D.R."/>
            <person name="Bergman C.M."/>
            <person name="Oliver B."/>
            <person name="Markow T.A."/>
            <person name="Kaufman T.C."/>
            <person name="Kellis M."/>
            <person name="Gelbart W."/>
            <person name="Iyer V.N."/>
            <person name="Pollard D.A."/>
            <person name="Sackton T.B."/>
            <person name="Larracuente A.M."/>
            <person name="Singh N.D."/>
            <person name="Abad J.P."/>
            <person name="Abt D.N."/>
            <person name="Adryan B."/>
            <person name="Aguade M."/>
            <person name="Akashi H."/>
            <person name="Anderson W.W."/>
            <person name="Aquadro C.F."/>
            <person name="Ardell D.H."/>
            <person name="Arguello R."/>
            <person name="Artieri C.G."/>
            <person name="Barbash D.A."/>
            <person name="Barker D."/>
            <person name="Barsanti P."/>
            <person name="Batterham P."/>
            <person name="Batzoglou S."/>
            <person name="Begun D."/>
            <person name="Bhutkar A."/>
            <person name="Blanco E."/>
            <person name="Bosak S.A."/>
            <person name="Bradley R.K."/>
            <person name="Brand A.D."/>
            <person name="Brent M.R."/>
            <person name="Brooks A.N."/>
            <person name="Brown R.H."/>
            <person name="Butlin R.K."/>
            <person name="Caggese C."/>
            <person name="Calvi B.R."/>
            <person name="Bernardo de Carvalho A."/>
            <person name="Caspi A."/>
            <person name="Castrezana S."/>
            <person name="Celniker S.E."/>
            <person name="Chang J.L."/>
            <person name="Chapple C."/>
            <person name="Chatterji S."/>
            <person name="Chinwalla A."/>
            <person name="Civetta A."/>
            <person name="Clifton S.W."/>
            <person name="Comeron J.M."/>
            <person name="Costello J.C."/>
            <person name="Coyne J.A."/>
            <person name="Daub J."/>
            <person name="David R.G."/>
            <person name="Delcher A.L."/>
            <person name="Delehaunty K."/>
            <person name="Do C.B."/>
            <person name="Ebling H."/>
            <person name="Edwards K."/>
            <person name="Eickbush T."/>
            <person name="Evans J.D."/>
            <person name="Filipski A."/>
            <person name="Findeiss S."/>
            <person name="Freyhult E."/>
            <person name="Fulton L."/>
            <person name="Fulton R."/>
            <person name="Garcia A.C."/>
            <person name="Gardiner A."/>
            <person name="Garfield D.A."/>
            <person name="Garvin B.E."/>
            <person name="Gibson G."/>
            <person name="Gilbert D."/>
            <person name="Gnerre S."/>
            <person name="Godfrey J."/>
            <person name="Good R."/>
            <person name="Gotea V."/>
            <person name="Gravely B."/>
            <person name="Greenberg A.J."/>
            <person name="Griffiths-Jones S."/>
            <person name="Gross S."/>
            <person name="Guigo R."/>
            <person name="Gustafson E.A."/>
            <person name="Haerty W."/>
            <person name="Hahn M.W."/>
            <person name="Halligan D.L."/>
            <person name="Halpern A.L."/>
            <person name="Halter G.M."/>
            <person name="Han M.V."/>
            <person name="Heger A."/>
            <person name="Hillier L."/>
            <person name="Hinrichs A.S."/>
            <person name="Holmes I."/>
            <person name="Hoskins R.A."/>
            <person name="Hubisz M.J."/>
            <person name="Hultmark D."/>
            <person name="Huntley M.A."/>
            <person name="Jaffe D.B."/>
            <person name="Jagadeeshan S."/>
            <person name="Jeck W.R."/>
            <person name="Johnson J."/>
            <person name="Jones C.D."/>
            <person name="Jordan W.C."/>
            <person name="Karpen G.H."/>
            <person name="Kataoka E."/>
            <person name="Keightley P.D."/>
            <person name="Kheradpour P."/>
            <person name="Kirkness E.F."/>
            <person name="Koerich L.B."/>
            <person name="Kristiansen K."/>
            <person name="Kudrna D."/>
            <person name="Kulathinal R.J."/>
            <person name="Kumar S."/>
            <person name="Kwok R."/>
            <person name="Lander E."/>
            <person name="Langley C.H."/>
            <person name="Lapoint R."/>
            <person name="Lazzaro B.P."/>
            <person name="Lee S.J."/>
            <person name="Levesque L."/>
            <person name="Li R."/>
            <person name="Lin C.F."/>
            <person name="Lin M.F."/>
            <person name="Lindblad-Toh K."/>
            <person name="Llopart A."/>
            <person name="Long M."/>
            <person name="Low L."/>
            <person name="Lozovsky E."/>
            <person name="Lu J."/>
            <person name="Luo M."/>
            <person name="Machado C.A."/>
            <person name="Makalowski W."/>
            <person name="Marzo M."/>
            <person name="Matsuda M."/>
            <person name="Matzkin L."/>
            <person name="McAllister B."/>
            <person name="McBride C.S."/>
            <person name="McKernan B."/>
            <person name="McKernan K."/>
            <person name="Mendez-Lago M."/>
            <person name="Minx P."/>
            <person name="Mollenhauer M.U."/>
            <person name="Montooth K."/>
            <person name="Mount S.M."/>
            <person name="Mu X."/>
            <person name="Myers E."/>
            <person name="Negre B."/>
            <person name="Newfeld S."/>
            <person name="Nielsen R."/>
            <person name="Noor M.A."/>
            <person name="O'Grady P."/>
            <person name="Pachter L."/>
            <person name="Papaceit M."/>
            <person name="Parisi M.J."/>
            <person name="Parisi M."/>
            <person name="Parts L."/>
            <person name="Pedersen J.S."/>
            <person name="Pesole G."/>
            <person name="Phillippy A.M."/>
            <person name="Ponting C.P."/>
            <person name="Pop M."/>
            <person name="Porcelli D."/>
            <person name="Powell J.R."/>
            <person name="Prohaska S."/>
            <person name="Pruitt K."/>
            <person name="Puig M."/>
            <person name="Quesneville H."/>
            <person name="Ram K.R."/>
            <person name="Rand D."/>
            <person name="Rasmussen M.D."/>
            <person name="Reed L.K."/>
            <person name="Reenan R."/>
            <person name="Reily A."/>
            <person name="Remington K.A."/>
            <person name="Rieger T.T."/>
            <person name="Ritchie M.G."/>
            <person name="Robin C."/>
            <person name="Rogers Y.H."/>
            <person name="Rohde C."/>
            <person name="Rozas J."/>
            <person name="Rubenfield M.J."/>
            <person name="Ruiz A."/>
            <person name="Russo S."/>
            <person name="Salzberg S.L."/>
            <person name="Sanchez-Gracia A."/>
            <person name="Saranga D.J."/>
            <person name="Sato H."/>
            <person name="Schaeffer S.W."/>
            <person name="Schatz M.C."/>
            <person name="Schlenke T."/>
            <person name="Schwartz R."/>
            <person name="Segarra C."/>
            <person name="Singh R.S."/>
            <person name="Sirot L."/>
            <person name="Sirota M."/>
            <person name="Sisneros N.B."/>
            <person name="Smith C.D."/>
            <person name="Smith T.F."/>
            <person name="Spieth J."/>
            <person name="Stage D.E."/>
            <person name="Stark A."/>
            <person name="Stephan W."/>
            <person name="Strausberg R.L."/>
            <person name="Strempel S."/>
            <person name="Sturgill D."/>
            <person name="Sutton G."/>
            <person name="Sutton G.G."/>
            <person name="Tao W."/>
            <person name="Teichmann S."/>
            <person name="Tobari Y.N."/>
            <person name="Tomimura Y."/>
            <person name="Tsolas J.M."/>
            <person name="Valente V.L."/>
            <person name="Venter E."/>
            <person name="Venter J.C."/>
            <person name="Vicario S."/>
            <person name="Vieira F.G."/>
            <person name="Vilella A.J."/>
            <person name="Villasante A."/>
            <person name="Walenz B."/>
            <person name="Wang J."/>
            <person name="Wasserman M."/>
            <person name="Watts T."/>
            <person name="Wilson D."/>
            <person name="Wilson R.K."/>
            <person name="Wing R.A."/>
            <person name="Wolfner M.F."/>
            <person name="Wong A."/>
            <person name="Wong G.K."/>
            <person name="Wu C.I."/>
            <person name="Wu G."/>
            <person name="Yamamoto D."/>
            <person name="Yang H.P."/>
            <person name="Yang S.P."/>
            <person name="Yorke J.A."/>
            <person name="Yoshida K."/>
            <person name="Zdobnov E."/>
            <person name="Zhang P."/>
            <person name="Zhang Y."/>
            <person name="Zimin A.V."/>
            <person name="Baldwin J."/>
            <person name="Abdouelleil A."/>
            <person name="Abdulkadir J."/>
            <person name="Abebe A."/>
            <person name="Abera B."/>
            <person name="Abreu J."/>
            <person name="Acer S.C."/>
            <person name="Aftuck L."/>
            <person name="Alexander A."/>
            <person name="An P."/>
            <person name="Anderson E."/>
            <person name="Anderson S."/>
            <person name="Arachi H."/>
            <person name="Azer M."/>
            <person name="Bachantsang P."/>
            <person name="Barry A."/>
            <person name="Bayul T."/>
            <person name="Berlin A."/>
            <person name="Bessette D."/>
            <person name="Bloom T."/>
            <person name="Blye J."/>
            <person name="Boguslavskiy L."/>
            <person name="Bonnet C."/>
            <person name="Boukhgalter B."/>
            <person name="Bourzgui I."/>
            <person name="Brown A."/>
            <person name="Cahill P."/>
            <person name="Channer S."/>
            <person name="Cheshatsang Y."/>
            <person name="Chuda L."/>
            <person name="Citroen M."/>
            <person name="Collymore A."/>
            <person name="Cooke P."/>
            <person name="Costello M."/>
            <person name="D'Aco K."/>
            <person name="Daza R."/>
            <person name="De Haan G."/>
            <person name="DeGray S."/>
            <person name="DeMaso C."/>
            <person name="Dhargay N."/>
            <person name="Dooley K."/>
            <person name="Dooley E."/>
            <person name="Doricent M."/>
            <person name="Dorje P."/>
            <person name="Dorjee K."/>
            <person name="Dupes A."/>
            <person name="Elong R."/>
            <person name="Falk J."/>
            <person name="Farina A."/>
            <person name="Faro S."/>
            <person name="Ferguson D."/>
            <person name="Fisher S."/>
            <person name="Foley C.D."/>
            <person name="Franke A."/>
            <person name="Friedrich D."/>
            <person name="Gadbois L."/>
            <person name="Gearin G."/>
            <person name="Gearin C.R."/>
            <person name="Giannoukos G."/>
            <person name="Goode T."/>
            <person name="Graham J."/>
            <person name="Grandbois E."/>
            <person name="Grewal S."/>
            <person name="Gyaltsen K."/>
            <person name="Hafez N."/>
            <person name="Hagos B."/>
            <person name="Hall J."/>
            <person name="Henson C."/>
            <person name="Hollinger A."/>
            <person name="Honan T."/>
            <person name="Huard M.D."/>
            <person name="Hughes L."/>
            <person name="Hurhula B."/>
            <person name="Husby M.E."/>
            <person name="Kamat A."/>
            <person name="Kanga B."/>
            <person name="Kashin S."/>
            <person name="Khazanovich D."/>
            <person name="Kisner P."/>
            <person name="Lance K."/>
            <person name="Lara M."/>
            <person name="Lee W."/>
            <person name="Lennon N."/>
            <person name="Letendre F."/>
            <person name="LeVine R."/>
            <person name="Lipovsky A."/>
            <person name="Liu X."/>
            <person name="Liu J."/>
            <person name="Liu S."/>
            <person name="Lokyitsang T."/>
            <person name="Lokyitsang Y."/>
            <person name="Lubonja R."/>
            <person name="Lui A."/>
            <person name="MacDonald P."/>
            <person name="Magnisalis V."/>
            <person name="Maru K."/>
            <person name="Matthews C."/>
            <person name="McCusker W."/>
            <person name="McDonough S."/>
            <person name="Mehta T."/>
            <person name="Meldrim J."/>
            <person name="Meneus L."/>
            <person name="Mihai O."/>
            <person name="Mihalev A."/>
            <person name="Mihova T."/>
            <person name="Mittelman R."/>
            <person name="Mlenga V."/>
            <person name="Montmayeur A."/>
            <person name="Mulrain L."/>
            <person name="Navidi A."/>
            <person name="Naylor J."/>
            <person name="Negash T."/>
            <person name="Nguyen T."/>
            <person name="Nguyen N."/>
            <person name="Nicol R."/>
            <person name="Norbu C."/>
            <person name="Norbu N."/>
            <person name="Novod N."/>
            <person name="O'Neill B."/>
            <person name="Osman S."/>
            <person name="Markiewicz E."/>
            <person name="Oyono O.L."/>
            <person name="Patti C."/>
            <person name="Phunkhang P."/>
            <person name="Pierre F."/>
            <person name="Priest M."/>
            <person name="Raghuraman S."/>
            <person name="Rege F."/>
            <person name="Reyes R."/>
            <person name="Rise C."/>
            <person name="Rogov P."/>
            <person name="Ross K."/>
            <person name="Ryan E."/>
            <person name="Settipalli S."/>
            <person name="Shea T."/>
            <person name="Sherpa N."/>
            <person name="Shi L."/>
            <person name="Shih D."/>
            <person name="Sparrow T."/>
            <person name="Spaulding J."/>
            <person name="Stalker J."/>
            <person name="Stange-Thomann N."/>
            <person name="Stavropoulos S."/>
            <person name="Stone C."/>
            <person name="Strader C."/>
            <person name="Tesfaye S."/>
            <person name="Thomson T."/>
            <person name="Thoulutsang Y."/>
            <person name="Thoulutsang D."/>
            <person name="Topham K."/>
            <person name="Topping I."/>
            <person name="Tsamla T."/>
            <person name="Vassiliev H."/>
            <person name="Vo A."/>
            <person name="Wangchuk T."/>
            <person name="Wangdi T."/>
            <person name="Weiand M."/>
            <person name="Wilkinson J."/>
            <person name="Wilson A."/>
            <person name="Yadav S."/>
            <person name="Young G."/>
            <person name="Yu Q."/>
            <person name="Zembek L."/>
            <person name="Zhong D."/>
            <person name="Zimmer A."/>
            <person name="Zwirko Z."/>
            <person name="Jaffe D.B."/>
            <person name="Alvarez P."/>
            <person name="Brockman W."/>
            <person name="Butler J."/>
            <person name="Chin C."/>
            <person name="Gnerre S."/>
            <person name="Grabherr M."/>
            <person name="Kleber M."/>
            <person name="Mauceli E."/>
            <person name="MacCallum I."/>
        </authorList>
    </citation>
    <scope>NUCLEOTIDE SEQUENCE [LARGE SCALE GENOMIC DNA]</scope>
    <source>
        <strain evidence="2">white501</strain>
    </source>
</reference>
<sequence>MEADTSTTITADTATTTRRAHTPINVNIPAGQLQHYTQKTVVASASVIGLNTSGITASFGAEMRLHLPSGQNPG</sequence>
<dbReference type="Proteomes" id="UP000000304">
    <property type="component" value="Chromosome 2L"/>
</dbReference>
<dbReference type="EMBL" id="CM000361">
    <property type="protein sequence ID" value="EDX05627.1"/>
    <property type="molecule type" value="Genomic_DNA"/>
</dbReference>
<organism evidence="1 2">
    <name type="scientific">Drosophila simulans</name>
    <name type="common">Fruit fly</name>
    <dbReference type="NCBI Taxonomy" id="7240"/>
    <lineage>
        <taxon>Eukaryota</taxon>
        <taxon>Metazoa</taxon>
        <taxon>Ecdysozoa</taxon>
        <taxon>Arthropoda</taxon>
        <taxon>Hexapoda</taxon>
        <taxon>Insecta</taxon>
        <taxon>Pterygota</taxon>
        <taxon>Neoptera</taxon>
        <taxon>Endopterygota</taxon>
        <taxon>Diptera</taxon>
        <taxon>Brachycera</taxon>
        <taxon>Muscomorpha</taxon>
        <taxon>Ephydroidea</taxon>
        <taxon>Drosophilidae</taxon>
        <taxon>Drosophila</taxon>
        <taxon>Sophophora</taxon>
    </lineage>
</organism>
<dbReference type="HOGENOM" id="CLU_2690476_0_0_1"/>
<proteinExistence type="predicted"/>
<evidence type="ECO:0000313" key="1">
    <source>
        <dbReference type="EMBL" id="EDX05627.1"/>
    </source>
</evidence>
<keyword evidence="2" id="KW-1185">Reference proteome</keyword>
<evidence type="ECO:0000313" key="2">
    <source>
        <dbReference type="Proteomes" id="UP000000304"/>
    </source>
</evidence>
<protein>
    <submittedName>
        <fullName evidence="1">GD21695</fullName>
    </submittedName>
</protein>
<dbReference type="AlphaFoldDB" id="B4Q3E6"/>
<dbReference type="OMA" id="PRNFGME"/>